<proteinExistence type="predicted"/>
<dbReference type="EMBL" id="JADBEB010000001">
    <property type="protein sequence ID" value="MBE1485487.1"/>
    <property type="molecule type" value="Genomic_DNA"/>
</dbReference>
<evidence type="ECO:0000313" key="2">
    <source>
        <dbReference type="Proteomes" id="UP000649753"/>
    </source>
</evidence>
<protein>
    <recommendedName>
        <fullName evidence="3">WXG100 family type VII secretion target</fullName>
    </recommendedName>
</protein>
<sequence>MGSPSAELTAPTSSDPIPDLVENIVGFPQYISPSYWLGWAAEQVCGTNPWQWVADQYAGDWGAVQKAGVAVKNLGEFNTAYAGSINSAVTTVKYDWQGNAADSAAEYFNGLVKVLQEQVSSLNSLGGQFNSMAVGMYESANAIKGLLETLTDLLIAIGIEAAAAAASSWTVIGPILAGAAAAVTVTKAIGVWGQMIEVHNHVWTAVQGFTGVVAGLLGGLQGLDAHPLPAGAYDHAGV</sequence>
<dbReference type="RefSeq" id="WP_192765666.1">
    <property type="nucleotide sequence ID" value="NZ_JADBEB010000001.1"/>
</dbReference>
<reference evidence="1" key="1">
    <citation type="submission" date="2020-10" db="EMBL/GenBank/DDBJ databases">
        <title>Sequencing the genomes of 1000 actinobacteria strains.</title>
        <authorList>
            <person name="Klenk H.-P."/>
        </authorList>
    </citation>
    <scope>NUCLEOTIDE SEQUENCE</scope>
    <source>
        <strain evidence="1">DSM 46832</strain>
    </source>
</reference>
<dbReference type="SUPFAM" id="SSF140453">
    <property type="entry name" value="EsxAB dimer-like"/>
    <property type="match status" value="1"/>
</dbReference>
<organism evidence="1 2">
    <name type="scientific">Plantactinospora soyae</name>
    <dbReference type="NCBI Taxonomy" id="1544732"/>
    <lineage>
        <taxon>Bacteria</taxon>
        <taxon>Bacillati</taxon>
        <taxon>Actinomycetota</taxon>
        <taxon>Actinomycetes</taxon>
        <taxon>Micromonosporales</taxon>
        <taxon>Micromonosporaceae</taxon>
        <taxon>Plantactinospora</taxon>
    </lineage>
</organism>
<gene>
    <name evidence="1" type="ORF">H4W31_001125</name>
</gene>
<name>A0A927M275_9ACTN</name>
<evidence type="ECO:0008006" key="3">
    <source>
        <dbReference type="Google" id="ProtNLM"/>
    </source>
</evidence>
<keyword evidence="2" id="KW-1185">Reference proteome</keyword>
<evidence type="ECO:0000313" key="1">
    <source>
        <dbReference type="EMBL" id="MBE1485487.1"/>
    </source>
</evidence>
<dbReference type="InterPro" id="IPR036689">
    <property type="entry name" value="ESAT-6-like_sf"/>
</dbReference>
<dbReference type="AlphaFoldDB" id="A0A927M275"/>
<dbReference type="Proteomes" id="UP000649753">
    <property type="component" value="Unassembled WGS sequence"/>
</dbReference>
<accession>A0A927M275</accession>
<comment type="caution">
    <text evidence="1">The sequence shown here is derived from an EMBL/GenBank/DDBJ whole genome shotgun (WGS) entry which is preliminary data.</text>
</comment>